<dbReference type="Gene3D" id="1.10.240.10">
    <property type="entry name" value="Tyrosyl-Transfer RNA Synthetase"/>
    <property type="match status" value="1"/>
</dbReference>
<dbReference type="InterPro" id="IPR014729">
    <property type="entry name" value="Rossmann-like_a/b/a_fold"/>
</dbReference>
<evidence type="ECO:0000256" key="10">
    <source>
        <dbReference type="ARBA" id="ARBA00023128"/>
    </source>
</evidence>
<name>A0A1J1J372_9DIPT</name>
<protein>
    <recommendedName>
        <fullName evidence="13">Tyrosine--tRNA ligase</fullName>
        <ecNumber evidence="13">6.1.1.1</ecNumber>
    </recommendedName>
    <alternativeName>
        <fullName evidence="13">Tyrosyl-tRNA synthetase</fullName>
    </alternativeName>
</protein>
<dbReference type="InterPro" id="IPR002307">
    <property type="entry name" value="Tyr-tRNA-ligase"/>
</dbReference>
<reference evidence="14 15" key="1">
    <citation type="submission" date="2015-04" db="EMBL/GenBank/DDBJ databases">
        <authorList>
            <person name="Syromyatnikov M.Y."/>
            <person name="Popov V.N."/>
        </authorList>
    </citation>
    <scope>NUCLEOTIDE SEQUENCE [LARGE SCALE GENOMIC DNA]</scope>
</reference>
<evidence type="ECO:0000313" key="15">
    <source>
        <dbReference type="Proteomes" id="UP000183832"/>
    </source>
</evidence>
<evidence type="ECO:0000313" key="14">
    <source>
        <dbReference type="EMBL" id="CRL05321.1"/>
    </source>
</evidence>
<evidence type="ECO:0000256" key="9">
    <source>
        <dbReference type="ARBA" id="ARBA00022946"/>
    </source>
</evidence>
<dbReference type="PRINTS" id="PR01040">
    <property type="entry name" value="TRNASYNTHTYR"/>
</dbReference>
<dbReference type="SUPFAM" id="SSF55174">
    <property type="entry name" value="Alpha-L RNA-binding motif"/>
    <property type="match status" value="1"/>
</dbReference>
<evidence type="ECO:0000256" key="7">
    <source>
        <dbReference type="ARBA" id="ARBA00022840"/>
    </source>
</evidence>
<dbReference type="GO" id="GO:0005829">
    <property type="term" value="C:cytosol"/>
    <property type="evidence" value="ECO:0007669"/>
    <property type="project" value="TreeGrafter"/>
</dbReference>
<keyword evidence="9" id="KW-0809">Transit peptide</keyword>
<dbReference type="PROSITE" id="PS00178">
    <property type="entry name" value="AA_TRNA_LIGASE_I"/>
    <property type="match status" value="1"/>
</dbReference>
<dbReference type="GO" id="GO:0004831">
    <property type="term" value="F:tyrosine-tRNA ligase activity"/>
    <property type="evidence" value="ECO:0007669"/>
    <property type="project" value="UniProtKB-EC"/>
</dbReference>
<comment type="subcellular location">
    <subcellularLocation>
        <location evidence="2">Mitochondrion matrix</location>
    </subcellularLocation>
</comment>
<dbReference type="FunFam" id="3.40.50.620:FF:000107">
    <property type="entry name" value="Tyrosine--tRNA ligase"/>
    <property type="match status" value="1"/>
</dbReference>
<evidence type="ECO:0000256" key="1">
    <source>
        <dbReference type="ARBA" id="ARBA00002025"/>
    </source>
</evidence>
<dbReference type="InterPro" id="IPR036986">
    <property type="entry name" value="S4_RNA-bd_sf"/>
</dbReference>
<comment type="subunit">
    <text evidence="4">Homodimer.</text>
</comment>
<dbReference type="FunFam" id="1.10.240.10:FF:000001">
    <property type="entry name" value="Tyrosine--tRNA ligase"/>
    <property type="match status" value="1"/>
</dbReference>
<keyword evidence="15" id="KW-1185">Reference proteome</keyword>
<comment type="catalytic activity">
    <reaction evidence="12 13">
        <text>tRNA(Tyr) + L-tyrosine + ATP = L-tyrosyl-tRNA(Tyr) + AMP + diphosphate + H(+)</text>
        <dbReference type="Rhea" id="RHEA:10220"/>
        <dbReference type="Rhea" id="RHEA-COMP:9706"/>
        <dbReference type="Rhea" id="RHEA-COMP:9707"/>
        <dbReference type="ChEBI" id="CHEBI:15378"/>
        <dbReference type="ChEBI" id="CHEBI:30616"/>
        <dbReference type="ChEBI" id="CHEBI:33019"/>
        <dbReference type="ChEBI" id="CHEBI:58315"/>
        <dbReference type="ChEBI" id="CHEBI:78442"/>
        <dbReference type="ChEBI" id="CHEBI:78536"/>
        <dbReference type="ChEBI" id="CHEBI:456215"/>
        <dbReference type="EC" id="6.1.1.1"/>
    </reaction>
</comment>
<proteinExistence type="inferred from homology"/>
<dbReference type="CDD" id="cd00805">
    <property type="entry name" value="TyrRS_core"/>
    <property type="match status" value="1"/>
</dbReference>
<dbReference type="Proteomes" id="UP000183832">
    <property type="component" value="Unassembled WGS sequence"/>
</dbReference>
<sequence>MLRLRKIINSVNFQHCRQVSNILKLRNNEYFQEVFPHESVSKIQSILGRSQQTLYAGFDPTSNSLHVGNLLILISLLHSQRGGHKPIALLGGATARIGDPSGRSSERVALDEEVIDYNLQHIRKQIQTVFDNHEKFFWNKRPNEQDSLPKPMILDNSEWYKNINFVEFISQIGRHFRMGQMLSRASVQSRLQGEQGMSFTEFTYQIFQAYDWVHLLKTYNCNFQIGGNDQMGNIMTGHELISRVSKSSEVFGLTLPLITNEEGDKFGKSQGKAVWLDANKTSEFAFYQFFVRLSDADAERFMKLLSLLPDNEMNDLLRNHKKLPDLREAQKSLAQDLTLLVHGEEGLEKALMISKALYSGNIQSLGELKPEEVPNLFTGASYVELYMEPGTTMLDAAMKVKCFPTEQDAYRIINAGGFYINQQKTKNPNEILSRDVHVLKNGVSLFRVGKKNYYVVRWM</sequence>
<dbReference type="EC" id="6.1.1.1" evidence="13"/>
<evidence type="ECO:0000256" key="2">
    <source>
        <dbReference type="ARBA" id="ARBA00004305"/>
    </source>
</evidence>
<dbReference type="Gene3D" id="3.40.50.620">
    <property type="entry name" value="HUPs"/>
    <property type="match status" value="1"/>
</dbReference>
<comment type="function">
    <text evidence="1">Catalyzes the attachment of tyrosine to tRNA(Tyr) in a two-step reaction: tyrosine is first activated by ATP to form Tyr-AMP and then transferred to the acceptor end of tRNA(Tyr).</text>
</comment>
<dbReference type="InterPro" id="IPR002305">
    <property type="entry name" value="aa-tRNA-synth_Ic"/>
</dbReference>
<dbReference type="GO" id="GO:0005759">
    <property type="term" value="C:mitochondrial matrix"/>
    <property type="evidence" value="ECO:0007669"/>
    <property type="project" value="UniProtKB-SubCell"/>
</dbReference>
<dbReference type="FunFam" id="3.10.290.10:FF:000017">
    <property type="entry name" value="Tyrosine--tRNA ligase"/>
    <property type="match status" value="1"/>
</dbReference>
<accession>A0A1J1J372</accession>
<dbReference type="PANTHER" id="PTHR11766">
    <property type="entry name" value="TYROSYL-TRNA SYNTHETASE"/>
    <property type="match status" value="1"/>
</dbReference>
<evidence type="ECO:0000256" key="4">
    <source>
        <dbReference type="ARBA" id="ARBA00011738"/>
    </source>
</evidence>
<dbReference type="GO" id="GO:0005524">
    <property type="term" value="F:ATP binding"/>
    <property type="evidence" value="ECO:0007669"/>
    <property type="project" value="UniProtKB-KW"/>
</dbReference>
<dbReference type="EMBL" id="CVRI01000064">
    <property type="protein sequence ID" value="CRL05321.1"/>
    <property type="molecule type" value="Genomic_DNA"/>
</dbReference>
<dbReference type="SUPFAM" id="SSF52374">
    <property type="entry name" value="Nucleotidylyl transferase"/>
    <property type="match status" value="1"/>
</dbReference>
<dbReference type="OrthoDB" id="337870at2759"/>
<dbReference type="STRING" id="568069.A0A1J1J372"/>
<dbReference type="Gene3D" id="3.10.290.10">
    <property type="entry name" value="RNA-binding S4 domain"/>
    <property type="match status" value="1"/>
</dbReference>
<dbReference type="NCBIfam" id="TIGR00234">
    <property type="entry name" value="tyrS"/>
    <property type="match status" value="1"/>
</dbReference>
<evidence type="ECO:0000256" key="6">
    <source>
        <dbReference type="ARBA" id="ARBA00022741"/>
    </source>
</evidence>
<gene>
    <name evidence="14" type="ORF">CLUMA_CG018131</name>
</gene>
<evidence type="ECO:0000256" key="11">
    <source>
        <dbReference type="ARBA" id="ARBA00023146"/>
    </source>
</evidence>
<keyword evidence="6 13" id="KW-0547">Nucleotide-binding</keyword>
<evidence type="ECO:0000256" key="8">
    <source>
        <dbReference type="ARBA" id="ARBA00022917"/>
    </source>
</evidence>
<evidence type="ECO:0000256" key="5">
    <source>
        <dbReference type="ARBA" id="ARBA00022598"/>
    </source>
</evidence>
<keyword evidence="11 13" id="KW-0030">Aminoacyl-tRNA synthetase</keyword>
<dbReference type="InterPro" id="IPR024088">
    <property type="entry name" value="Tyr-tRNA-ligase_bac-type"/>
</dbReference>
<dbReference type="InterPro" id="IPR001412">
    <property type="entry name" value="aa-tRNA-synth_I_CS"/>
</dbReference>
<organism evidence="14 15">
    <name type="scientific">Clunio marinus</name>
    <dbReference type="NCBI Taxonomy" id="568069"/>
    <lineage>
        <taxon>Eukaryota</taxon>
        <taxon>Metazoa</taxon>
        <taxon>Ecdysozoa</taxon>
        <taxon>Arthropoda</taxon>
        <taxon>Hexapoda</taxon>
        <taxon>Insecta</taxon>
        <taxon>Pterygota</taxon>
        <taxon>Neoptera</taxon>
        <taxon>Endopterygota</taxon>
        <taxon>Diptera</taxon>
        <taxon>Nematocera</taxon>
        <taxon>Chironomoidea</taxon>
        <taxon>Chironomidae</taxon>
        <taxon>Clunio</taxon>
    </lineage>
</organism>
<dbReference type="PANTHER" id="PTHR11766:SF0">
    <property type="entry name" value="TYROSINE--TRNA LIGASE, MITOCHONDRIAL"/>
    <property type="match status" value="1"/>
</dbReference>
<evidence type="ECO:0000256" key="12">
    <source>
        <dbReference type="ARBA" id="ARBA00048248"/>
    </source>
</evidence>
<dbReference type="AlphaFoldDB" id="A0A1J1J372"/>
<dbReference type="Pfam" id="PF00579">
    <property type="entry name" value="tRNA-synt_1b"/>
    <property type="match status" value="1"/>
</dbReference>
<evidence type="ECO:0000256" key="3">
    <source>
        <dbReference type="ARBA" id="ARBA00005594"/>
    </source>
</evidence>
<dbReference type="InterPro" id="IPR024107">
    <property type="entry name" value="Tyr-tRNA-ligase_bac_1"/>
</dbReference>
<dbReference type="HAMAP" id="MF_02006">
    <property type="entry name" value="Tyr_tRNA_synth_type1"/>
    <property type="match status" value="1"/>
</dbReference>
<dbReference type="GO" id="GO:0003723">
    <property type="term" value="F:RNA binding"/>
    <property type="evidence" value="ECO:0007669"/>
    <property type="project" value="InterPro"/>
</dbReference>
<dbReference type="GO" id="GO:0006437">
    <property type="term" value="P:tyrosyl-tRNA aminoacylation"/>
    <property type="evidence" value="ECO:0007669"/>
    <property type="project" value="InterPro"/>
</dbReference>
<evidence type="ECO:0000256" key="13">
    <source>
        <dbReference type="RuleBase" id="RU361234"/>
    </source>
</evidence>
<keyword evidence="7 13" id="KW-0067">ATP-binding</keyword>
<keyword evidence="10" id="KW-0496">Mitochondrion</keyword>
<keyword evidence="5 13" id="KW-0436">Ligase</keyword>
<keyword evidence="8 13" id="KW-0648">Protein biosynthesis</keyword>
<comment type="similarity">
    <text evidence="3 13">Belongs to the class-I aminoacyl-tRNA synthetase family.</text>
</comment>